<name>A0A6I5ZRA5_9FIRM</name>
<dbReference type="AlphaFoldDB" id="A0A6I5ZRA5"/>
<dbReference type="EMBL" id="CP046244">
    <property type="protein sequence ID" value="QGP92533.1"/>
    <property type="molecule type" value="Genomic_DNA"/>
</dbReference>
<evidence type="ECO:0000313" key="5">
    <source>
        <dbReference type="Proteomes" id="UP000425916"/>
    </source>
</evidence>
<feature type="binding site" evidence="3">
    <location>
        <position position="208"/>
    </location>
    <ligand>
        <name>Zn(2+)</name>
        <dbReference type="ChEBI" id="CHEBI:29105"/>
        <label>1</label>
        <note>catalytic</note>
    </ligand>
</feature>
<dbReference type="PANTHER" id="PTHR30304">
    <property type="entry name" value="D-TAGATOSE-1,6-BISPHOSPHATE ALDOLASE"/>
    <property type="match status" value="1"/>
</dbReference>
<dbReference type="OrthoDB" id="9803995at2"/>
<dbReference type="Proteomes" id="UP000425916">
    <property type="component" value="Chromosome"/>
</dbReference>
<proteinExistence type="predicted"/>
<feature type="binding site" evidence="3">
    <location>
        <position position="180"/>
    </location>
    <ligand>
        <name>Zn(2+)</name>
        <dbReference type="ChEBI" id="CHEBI:29105"/>
        <label>1</label>
        <note>catalytic</note>
    </ligand>
</feature>
<feature type="binding site" evidence="2">
    <location>
        <begin position="209"/>
        <end position="211"/>
    </location>
    <ligand>
        <name>dihydroxyacetone phosphate</name>
        <dbReference type="ChEBI" id="CHEBI:57642"/>
    </ligand>
</feature>
<feature type="binding site" evidence="3">
    <location>
        <position position="134"/>
    </location>
    <ligand>
        <name>Zn(2+)</name>
        <dbReference type="ChEBI" id="CHEBI:29105"/>
        <label>2</label>
    </ligand>
</feature>
<evidence type="ECO:0000256" key="3">
    <source>
        <dbReference type="PIRSR" id="PIRSR001359-3"/>
    </source>
</evidence>
<organism evidence="4 5">
    <name type="scientific">Neomoorella glycerini</name>
    <dbReference type="NCBI Taxonomy" id="55779"/>
    <lineage>
        <taxon>Bacteria</taxon>
        <taxon>Bacillati</taxon>
        <taxon>Bacillota</taxon>
        <taxon>Clostridia</taxon>
        <taxon>Neomoorellales</taxon>
        <taxon>Neomoorellaceae</taxon>
        <taxon>Neomoorella</taxon>
    </lineage>
</organism>
<dbReference type="InterPro" id="IPR050246">
    <property type="entry name" value="Class_II_FBP_aldolase"/>
</dbReference>
<dbReference type="PROSITE" id="PS00806">
    <property type="entry name" value="ALDOLASE_CLASS_II_2"/>
    <property type="match status" value="1"/>
</dbReference>
<gene>
    <name evidence="4" type="primary">gatY_2</name>
    <name evidence="4" type="ORF">MGLY_19150</name>
</gene>
<dbReference type="CDD" id="cd00947">
    <property type="entry name" value="TBP_aldolase_IIB"/>
    <property type="match status" value="1"/>
</dbReference>
<dbReference type="SUPFAM" id="SSF51569">
    <property type="entry name" value="Aldolase"/>
    <property type="match status" value="1"/>
</dbReference>
<feature type="active site" description="Proton donor" evidence="1">
    <location>
        <position position="82"/>
    </location>
</feature>
<keyword evidence="4" id="KW-0456">Lyase</keyword>
<sequence>MDLVNPRDMLVEARRGGYAIGAFNIHNLETLQAVVEAAVEAAAPVILQATPGTVKYVGADYLVAMARVASRRAGVPVALHLDHASDIDLIGACLEAGFTSVMFDGSTLPLEENIASTRQVIVMAHAKGAAVEAELGRLGGREDDLDVDEAMANYTDPEEAVLFTGATGIDSLAVAIGTAHGVYRGEPRLDFDRLKAIAARVSLPLVLHGASGLPDAAVARCIALGICKVNIATELKLALAASLRATLAARPEETDPRHYFAPARRAVKDVALGKMRLCGAAGRVPPG</sequence>
<evidence type="ECO:0000256" key="1">
    <source>
        <dbReference type="PIRSR" id="PIRSR001359-1"/>
    </source>
</evidence>
<feature type="binding site" evidence="3">
    <location>
        <position position="83"/>
    </location>
    <ligand>
        <name>Zn(2+)</name>
        <dbReference type="ChEBI" id="CHEBI:29105"/>
        <label>1</label>
        <note>catalytic</note>
    </ligand>
</feature>
<dbReference type="NCBIfam" id="TIGR00167">
    <property type="entry name" value="cbbA"/>
    <property type="match status" value="1"/>
</dbReference>
<dbReference type="NCBIfam" id="NF006626">
    <property type="entry name" value="PRK09195.1"/>
    <property type="match status" value="1"/>
</dbReference>
<dbReference type="InterPro" id="IPR000771">
    <property type="entry name" value="FBA_II"/>
</dbReference>
<keyword evidence="3" id="KW-0479">Metal-binding</keyword>
<dbReference type="GO" id="GO:0008270">
    <property type="term" value="F:zinc ion binding"/>
    <property type="evidence" value="ECO:0007669"/>
    <property type="project" value="InterPro"/>
</dbReference>
<dbReference type="PANTHER" id="PTHR30304:SF0">
    <property type="entry name" value="D-TAGATOSE-1,6-BISPHOSPHATE ALDOLASE SUBUNIT GATY-RELATED"/>
    <property type="match status" value="1"/>
</dbReference>
<dbReference type="InterPro" id="IPR013785">
    <property type="entry name" value="Aldolase_TIM"/>
</dbReference>
<feature type="binding site" evidence="3">
    <location>
        <position position="104"/>
    </location>
    <ligand>
        <name>Zn(2+)</name>
        <dbReference type="ChEBI" id="CHEBI:29105"/>
        <label>2</label>
    </ligand>
</feature>
<reference evidence="4 5" key="1">
    <citation type="submission" date="2019-11" db="EMBL/GenBank/DDBJ databases">
        <title>Genome sequence of Moorella glycerini DSM11254.</title>
        <authorList>
            <person name="Poehlein A."/>
            <person name="Boeer T."/>
            <person name="Daniel R."/>
        </authorList>
    </citation>
    <scope>NUCLEOTIDE SEQUENCE [LARGE SCALE GENOMIC DNA]</scope>
    <source>
        <strain evidence="4 5">DSM 11254</strain>
    </source>
</reference>
<feature type="binding site" evidence="2">
    <location>
        <position position="181"/>
    </location>
    <ligand>
        <name>dihydroxyacetone phosphate</name>
        <dbReference type="ChEBI" id="CHEBI:57642"/>
    </ligand>
</feature>
<protein>
    <submittedName>
        <fullName evidence="4">D-tagatose-1,6-bisphosphate aldolase subunit GatY</fullName>
        <ecNumber evidence="4">4.1.2.40</ecNumber>
    </submittedName>
</protein>
<dbReference type="RefSeq" id="WP_156273331.1">
    <property type="nucleotide sequence ID" value="NZ_CP046244.1"/>
</dbReference>
<feature type="binding site" evidence="2">
    <location>
        <begin position="230"/>
        <end position="233"/>
    </location>
    <ligand>
        <name>dihydroxyacetone phosphate</name>
        <dbReference type="ChEBI" id="CHEBI:57642"/>
    </ligand>
</feature>
<dbReference type="Pfam" id="PF01116">
    <property type="entry name" value="F_bP_aldolase"/>
    <property type="match status" value="1"/>
</dbReference>
<dbReference type="Gene3D" id="3.20.20.70">
    <property type="entry name" value="Aldolase class I"/>
    <property type="match status" value="1"/>
</dbReference>
<keyword evidence="3" id="KW-0862">Zinc</keyword>
<comment type="cofactor">
    <cofactor evidence="3">
        <name>Zn(2+)</name>
        <dbReference type="ChEBI" id="CHEBI:29105"/>
    </cofactor>
    <text evidence="3">Binds 2 Zn(2+) ions per subunit. One is catalytic and the other provides a structural contribution.</text>
</comment>
<accession>A0A6I5ZRA5</accession>
<dbReference type="EC" id="4.1.2.40" evidence="4"/>
<dbReference type="PIRSF" id="PIRSF001359">
    <property type="entry name" value="F_bP_aldolase_II"/>
    <property type="match status" value="1"/>
</dbReference>
<dbReference type="GO" id="GO:0005975">
    <property type="term" value="P:carbohydrate metabolic process"/>
    <property type="evidence" value="ECO:0007669"/>
    <property type="project" value="InterPro"/>
</dbReference>
<evidence type="ECO:0000256" key="2">
    <source>
        <dbReference type="PIRSR" id="PIRSR001359-2"/>
    </source>
</evidence>
<dbReference type="GO" id="GO:0009025">
    <property type="term" value="F:tagatose-bisphosphate aldolase activity"/>
    <property type="evidence" value="ECO:0007669"/>
    <property type="project" value="UniProtKB-EC"/>
</dbReference>
<evidence type="ECO:0000313" key="4">
    <source>
        <dbReference type="EMBL" id="QGP92533.1"/>
    </source>
</evidence>
<keyword evidence="5" id="KW-1185">Reference proteome</keyword>
<dbReference type="NCBIfam" id="NF009374">
    <property type="entry name" value="PRK12737.1"/>
    <property type="match status" value="1"/>
</dbReference>